<evidence type="ECO:0008006" key="4">
    <source>
        <dbReference type="Google" id="ProtNLM"/>
    </source>
</evidence>
<comment type="caution">
    <text evidence="2">The sequence shown here is derived from an EMBL/GenBank/DDBJ whole genome shotgun (WGS) entry which is preliminary data.</text>
</comment>
<feature type="region of interest" description="Disordered" evidence="1">
    <location>
        <begin position="252"/>
        <end position="280"/>
    </location>
</feature>
<reference evidence="2 3" key="1">
    <citation type="journal article" date="2021" name="Comput. Struct. Biotechnol. J.">
        <title>De novo genome assembly of the potent medicinal plant Rehmannia glutinosa using nanopore technology.</title>
        <authorList>
            <person name="Ma L."/>
            <person name="Dong C."/>
            <person name="Song C."/>
            <person name="Wang X."/>
            <person name="Zheng X."/>
            <person name="Niu Y."/>
            <person name="Chen S."/>
            <person name="Feng W."/>
        </authorList>
    </citation>
    <scope>NUCLEOTIDE SEQUENCE [LARGE SCALE GENOMIC DNA]</scope>
    <source>
        <strain evidence="2">DH-2019</strain>
    </source>
</reference>
<evidence type="ECO:0000313" key="3">
    <source>
        <dbReference type="Proteomes" id="UP001318860"/>
    </source>
</evidence>
<dbReference type="EMBL" id="JABTTQ020000093">
    <property type="protein sequence ID" value="KAK6141727.1"/>
    <property type="molecule type" value="Genomic_DNA"/>
</dbReference>
<dbReference type="PANTHER" id="PTHR47481">
    <property type="match status" value="1"/>
</dbReference>
<protein>
    <recommendedName>
        <fullName evidence="4">Retrotransposon Copia-like N-terminal domain-containing protein</fullName>
    </recommendedName>
</protein>
<sequence>MSNKSTTLTGAQSSSGSSMAEIHPRSQLISIKLTDSNYLLWRQQILAAVTGYGVEGYLTGDQEIPEKFLSGKSEDETIRNPAYHHWLRQDQLLVSWLLSSLTENMLITTVGLKTSKDVWQTLETAFGNQNSAKIMQLQTLRKGTMPMREYLNKVKSCCDMLSAVGKQVEEWDQVCHILSGLGSEYDPVMVSITSRVVPCSLSEVHSILLSFENRLEQTDIASHNGDGAQISANLTTQHQGVNYRRGYNQGGRGWNNNQFQGDNQFSPRGGRRGGTYRGRGGRNFSNRARCQICHYSNHTADKCFYRSDLNFVPKGGSNTGHFQVQANTSQYNPSVSMSQCPSLDCSIGLYIDSTVPLLRCYSSIQALSCNILAAYALLKV</sequence>
<accession>A0ABR0W337</accession>
<gene>
    <name evidence="2" type="ORF">DH2020_024529</name>
</gene>
<evidence type="ECO:0000313" key="2">
    <source>
        <dbReference type="EMBL" id="KAK6141727.1"/>
    </source>
</evidence>
<dbReference type="Proteomes" id="UP001318860">
    <property type="component" value="Unassembled WGS sequence"/>
</dbReference>
<keyword evidence="3" id="KW-1185">Reference proteome</keyword>
<name>A0ABR0W337_REHGL</name>
<organism evidence="2 3">
    <name type="scientific">Rehmannia glutinosa</name>
    <name type="common">Chinese foxglove</name>
    <dbReference type="NCBI Taxonomy" id="99300"/>
    <lineage>
        <taxon>Eukaryota</taxon>
        <taxon>Viridiplantae</taxon>
        <taxon>Streptophyta</taxon>
        <taxon>Embryophyta</taxon>
        <taxon>Tracheophyta</taxon>
        <taxon>Spermatophyta</taxon>
        <taxon>Magnoliopsida</taxon>
        <taxon>eudicotyledons</taxon>
        <taxon>Gunneridae</taxon>
        <taxon>Pentapetalae</taxon>
        <taxon>asterids</taxon>
        <taxon>lamiids</taxon>
        <taxon>Lamiales</taxon>
        <taxon>Orobanchaceae</taxon>
        <taxon>Rehmannieae</taxon>
        <taxon>Rehmannia</taxon>
    </lineage>
</organism>
<dbReference type="PANTHER" id="PTHR47481:SF22">
    <property type="entry name" value="RETROTRANSPOSON GAG DOMAIN-CONTAINING PROTEIN"/>
    <property type="match status" value="1"/>
</dbReference>
<proteinExistence type="predicted"/>
<evidence type="ECO:0000256" key="1">
    <source>
        <dbReference type="SAM" id="MobiDB-lite"/>
    </source>
</evidence>
<dbReference type="Pfam" id="PF14223">
    <property type="entry name" value="Retrotran_gag_2"/>
    <property type="match status" value="1"/>
</dbReference>